<dbReference type="Proteomes" id="UP000703269">
    <property type="component" value="Unassembled WGS sequence"/>
</dbReference>
<dbReference type="OrthoDB" id="417877at2759"/>
<comment type="caution">
    <text evidence="5">The sequence shown here is derived from an EMBL/GenBank/DDBJ whole genome shotgun (WGS) entry which is preliminary data.</text>
</comment>
<dbReference type="AlphaFoldDB" id="A0A9P3G2T7"/>
<dbReference type="GO" id="GO:0016491">
    <property type="term" value="F:oxidoreductase activity"/>
    <property type="evidence" value="ECO:0007669"/>
    <property type="project" value="UniProtKB-KW"/>
</dbReference>
<evidence type="ECO:0000259" key="4">
    <source>
        <dbReference type="Pfam" id="PF01494"/>
    </source>
</evidence>
<dbReference type="Pfam" id="PF01494">
    <property type="entry name" value="FAD_binding_3"/>
    <property type="match status" value="1"/>
</dbReference>
<evidence type="ECO:0000313" key="6">
    <source>
        <dbReference type="Proteomes" id="UP000703269"/>
    </source>
</evidence>
<accession>A0A9P3G2T7</accession>
<dbReference type="PANTHER" id="PTHR46720">
    <property type="entry name" value="HYDROXYLASE, PUTATIVE (AFU_ORTHOLOGUE AFUA_3G01460)-RELATED"/>
    <property type="match status" value="1"/>
</dbReference>
<keyword evidence="2" id="KW-0274">FAD</keyword>
<dbReference type="GO" id="GO:0044550">
    <property type="term" value="P:secondary metabolite biosynthetic process"/>
    <property type="evidence" value="ECO:0007669"/>
    <property type="project" value="TreeGrafter"/>
</dbReference>
<dbReference type="EMBL" id="BPQB01000008">
    <property type="protein sequence ID" value="GJE88012.1"/>
    <property type="molecule type" value="Genomic_DNA"/>
</dbReference>
<dbReference type="InterPro" id="IPR051104">
    <property type="entry name" value="FAD_monoxygenase"/>
</dbReference>
<organism evidence="5 6">
    <name type="scientific">Phanerochaete sordida</name>
    <dbReference type="NCBI Taxonomy" id="48140"/>
    <lineage>
        <taxon>Eukaryota</taxon>
        <taxon>Fungi</taxon>
        <taxon>Dikarya</taxon>
        <taxon>Basidiomycota</taxon>
        <taxon>Agaricomycotina</taxon>
        <taxon>Agaricomycetes</taxon>
        <taxon>Polyporales</taxon>
        <taxon>Phanerochaetaceae</taxon>
        <taxon>Phanerochaete</taxon>
    </lineage>
</organism>
<evidence type="ECO:0000256" key="1">
    <source>
        <dbReference type="ARBA" id="ARBA00022630"/>
    </source>
</evidence>
<dbReference type="PANTHER" id="PTHR46720:SF3">
    <property type="entry name" value="FAD-BINDING DOMAIN-CONTAINING PROTEIN-RELATED"/>
    <property type="match status" value="1"/>
</dbReference>
<name>A0A9P3G2T7_9APHY</name>
<feature type="domain" description="FAD-binding" evidence="4">
    <location>
        <begin position="233"/>
        <end position="314"/>
    </location>
</feature>
<sequence>MRELGAYDDILAHTAEPGRPNIRGFRYVFGAEGHREIFTMPLTPAEYGASVHRTAFLDALTAHVDPACVHLGKRCVYVAAGPGARHTLRFADGSSAQADVVLLANGMKCAQRGLVTGAPPGAAVSFGDTLCYRGLVTREGAAARGVDTSFWSYPMVCLGHGKHIVIYPIQKGAVINIAAFTATYDVPIGHPSTKHDAALPSLEVVDTAELLAAFADYGSNIRAVLGCIAKPNRWRINTVYPHLPTYARGRVALLGDAAHAMLPHLYAGAGQGIEDAYLLAQLLSHAQTTPANVEDVLKVYDELRRPRSQRVWDESTEAGKIRDGCGPSGFTIEGIRKDLTGALDYVNSYKLGEDVLQAELMLKQRGVYA</sequence>
<dbReference type="SUPFAM" id="SSF51905">
    <property type="entry name" value="FAD/NAD(P)-binding domain"/>
    <property type="match status" value="1"/>
</dbReference>
<keyword evidence="1" id="KW-0285">Flavoprotein</keyword>
<dbReference type="InterPro" id="IPR002938">
    <property type="entry name" value="FAD-bd"/>
</dbReference>
<protein>
    <submittedName>
        <fullName evidence="5">FAD-dependent oxidoreductase</fullName>
    </submittedName>
</protein>
<evidence type="ECO:0000256" key="3">
    <source>
        <dbReference type="ARBA" id="ARBA00023002"/>
    </source>
</evidence>
<keyword evidence="3" id="KW-0560">Oxidoreductase</keyword>
<proteinExistence type="predicted"/>
<evidence type="ECO:0000313" key="5">
    <source>
        <dbReference type="EMBL" id="GJE88012.1"/>
    </source>
</evidence>
<dbReference type="InterPro" id="IPR036188">
    <property type="entry name" value="FAD/NAD-bd_sf"/>
</dbReference>
<dbReference type="GO" id="GO:0071949">
    <property type="term" value="F:FAD binding"/>
    <property type="evidence" value="ECO:0007669"/>
    <property type="project" value="InterPro"/>
</dbReference>
<dbReference type="SUPFAM" id="SSF54373">
    <property type="entry name" value="FAD-linked reductases, C-terminal domain"/>
    <property type="match status" value="1"/>
</dbReference>
<dbReference type="Gene3D" id="3.50.50.60">
    <property type="entry name" value="FAD/NAD(P)-binding domain"/>
    <property type="match status" value="1"/>
</dbReference>
<keyword evidence="6" id="KW-1185">Reference proteome</keyword>
<reference evidence="5 6" key="1">
    <citation type="submission" date="2021-08" db="EMBL/GenBank/DDBJ databases">
        <title>Draft Genome Sequence of Phanerochaete sordida strain YK-624.</title>
        <authorList>
            <person name="Mori T."/>
            <person name="Dohra H."/>
            <person name="Suzuki T."/>
            <person name="Kawagishi H."/>
            <person name="Hirai H."/>
        </authorList>
    </citation>
    <scope>NUCLEOTIDE SEQUENCE [LARGE SCALE GENOMIC DNA]</scope>
    <source>
        <strain evidence="5 6">YK-624</strain>
    </source>
</reference>
<gene>
    <name evidence="5" type="ORF">PsYK624_040950</name>
</gene>
<evidence type="ECO:0000256" key="2">
    <source>
        <dbReference type="ARBA" id="ARBA00022827"/>
    </source>
</evidence>